<protein>
    <submittedName>
        <fullName evidence="1">Uncharacterized protein</fullName>
    </submittedName>
</protein>
<organism evidence="1 2">
    <name type="scientific">Strongylus vulgaris</name>
    <name type="common">Blood worm</name>
    <dbReference type="NCBI Taxonomy" id="40348"/>
    <lineage>
        <taxon>Eukaryota</taxon>
        <taxon>Metazoa</taxon>
        <taxon>Ecdysozoa</taxon>
        <taxon>Nematoda</taxon>
        <taxon>Chromadorea</taxon>
        <taxon>Rhabditida</taxon>
        <taxon>Rhabditina</taxon>
        <taxon>Rhabditomorpha</taxon>
        <taxon>Strongyloidea</taxon>
        <taxon>Strongylidae</taxon>
        <taxon>Strongylus</taxon>
    </lineage>
</organism>
<sequence length="36" mass="4121">MRDLDDLDVLEIEMTDDADSDEEAMGEKWYALVVST</sequence>
<dbReference type="Proteomes" id="UP000270094">
    <property type="component" value="Unassembled WGS sequence"/>
</dbReference>
<gene>
    <name evidence="1" type="ORF">SVUK_LOCUS18904</name>
</gene>
<reference evidence="1 2" key="1">
    <citation type="submission" date="2018-11" db="EMBL/GenBank/DDBJ databases">
        <authorList>
            <consortium name="Pathogen Informatics"/>
        </authorList>
    </citation>
    <scope>NUCLEOTIDE SEQUENCE [LARGE SCALE GENOMIC DNA]</scope>
</reference>
<proteinExistence type="predicted"/>
<dbReference type="EMBL" id="UYYB01126155">
    <property type="protein sequence ID" value="VDM83906.1"/>
    <property type="molecule type" value="Genomic_DNA"/>
</dbReference>
<dbReference type="OrthoDB" id="5874466at2759"/>
<name>A0A3P7JKA0_STRVU</name>
<evidence type="ECO:0000313" key="2">
    <source>
        <dbReference type="Proteomes" id="UP000270094"/>
    </source>
</evidence>
<evidence type="ECO:0000313" key="1">
    <source>
        <dbReference type="EMBL" id="VDM83906.1"/>
    </source>
</evidence>
<dbReference type="AlphaFoldDB" id="A0A3P7JKA0"/>
<keyword evidence="2" id="KW-1185">Reference proteome</keyword>
<accession>A0A3P7JKA0</accession>